<proteinExistence type="predicted"/>
<feature type="transmembrane region" description="Helical" evidence="1">
    <location>
        <begin position="162"/>
        <end position="184"/>
    </location>
</feature>
<protein>
    <submittedName>
        <fullName evidence="2">Uncharacterized protein</fullName>
    </submittedName>
</protein>
<keyword evidence="1" id="KW-0812">Transmembrane</keyword>
<organism evidence="2 3">
    <name type="scientific">Lachnellula occidentalis</name>
    <dbReference type="NCBI Taxonomy" id="215460"/>
    <lineage>
        <taxon>Eukaryota</taxon>
        <taxon>Fungi</taxon>
        <taxon>Dikarya</taxon>
        <taxon>Ascomycota</taxon>
        <taxon>Pezizomycotina</taxon>
        <taxon>Leotiomycetes</taxon>
        <taxon>Helotiales</taxon>
        <taxon>Lachnaceae</taxon>
        <taxon>Lachnellula</taxon>
    </lineage>
</organism>
<feature type="transmembrane region" description="Helical" evidence="1">
    <location>
        <begin position="77"/>
        <end position="96"/>
    </location>
</feature>
<feature type="transmembrane region" description="Helical" evidence="1">
    <location>
        <begin position="137"/>
        <end position="156"/>
    </location>
</feature>
<feature type="transmembrane region" description="Helical" evidence="1">
    <location>
        <begin position="51"/>
        <end position="71"/>
    </location>
</feature>
<gene>
    <name evidence="2" type="ORF">LOCC1_G000932</name>
</gene>
<comment type="caution">
    <text evidence="2">The sequence shown here is derived from an EMBL/GenBank/DDBJ whole genome shotgun (WGS) entry which is preliminary data.</text>
</comment>
<dbReference type="AlphaFoldDB" id="A0A8H8S795"/>
<dbReference type="Proteomes" id="UP000443090">
    <property type="component" value="Unassembled WGS sequence"/>
</dbReference>
<keyword evidence="3" id="KW-1185">Reference proteome</keyword>
<dbReference type="EMBL" id="QGMI01000049">
    <property type="protein sequence ID" value="TVY48386.1"/>
    <property type="molecule type" value="Genomic_DNA"/>
</dbReference>
<evidence type="ECO:0000313" key="3">
    <source>
        <dbReference type="Proteomes" id="UP000443090"/>
    </source>
</evidence>
<sequence>MDLTTSRLRKTFRYPTDTSDTDSLPEVMDEEEQENLIKNLTKQNTSLNIQYTRILLALPLVCILPYLSALFAQPTTLLSILSISSLLSTAWMVFVLPSGETGISSLDKLNNTPAILSDGGVENPKRVMDSEGPMRQYLPYLNVGLCLLLGVLGKQMRERGDGMWWVLSWLPAAVYVIVLCGKFVMGGVDPGMELEGLRYEFRGA</sequence>
<reference evidence="2 3" key="1">
    <citation type="submission" date="2018-05" db="EMBL/GenBank/DDBJ databases">
        <title>Genome sequencing and assembly of the regulated plant pathogen Lachnellula willkommii and related sister species for the development of diagnostic species identification markers.</title>
        <authorList>
            <person name="Giroux E."/>
            <person name="Bilodeau G."/>
        </authorList>
    </citation>
    <scope>NUCLEOTIDE SEQUENCE [LARGE SCALE GENOMIC DNA]</scope>
    <source>
        <strain evidence="2 3">CBS 160.35</strain>
    </source>
</reference>
<name>A0A8H8S795_9HELO</name>
<keyword evidence="1" id="KW-0472">Membrane</keyword>
<dbReference type="OrthoDB" id="3358048at2759"/>
<keyword evidence="1" id="KW-1133">Transmembrane helix</keyword>
<evidence type="ECO:0000256" key="1">
    <source>
        <dbReference type="SAM" id="Phobius"/>
    </source>
</evidence>
<evidence type="ECO:0000313" key="2">
    <source>
        <dbReference type="EMBL" id="TVY48386.1"/>
    </source>
</evidence>
<accession>A0A8H8S795</accession>